<keyword evidence="1" id="KW-0732">Signal</keyword>
<comment type="caution">
    <text evidence="3">The sequence shown here is derived from an EMBL/GenBank/DDBJ whole genome shotgun (WGS) entry which is preliminary data.</text>
</comment>
<dbReference type="EMBL" id="JACRAF010000054">
    <property type="protein sequence ID" value="MBI4923383.1"/>
    <property type="molecule type" value="Genomic_DNA"/>
</dbReference>
<sequence length="277" mass="30343">MTLRNLMLAGAAFALMTFTAAPALSAQCNAPGGFPAFLAQIKKEAAAKGVSPRGLAAIEGLTFDDAVIAADRRQHVFNQTFEQFSSRMISKDRLVKGARHMQTHAATLKRVEQQFGVPGAVVVAIWGLETDYGVVHGKRSVVRSVATLAFDCRRTDKFQGELIDSLRIIDRGDMASEQMIGEWAGEIGQTQCLPSYYYKYAVEFDVNGRRDLVHSVPDVLASTANYLKSHGWQRGQGWGPGEPNFAAIKEWNKAEVYAKTIALFAQKLDGGSKRAEK</sequence>
<dbReference type="InterPro" id="IPR043426">
    <property type="entry name" value="MltB-like"/>
</dbReference>
<evidence type="ECO:0000313" key="3">
    <source>
        <dbReference type="EMBL" id="MBI4923383.1"/>
    </source>
</evidence>
<gene>
    <name evidence="3" type="ORF">HY834_16705</name>
</gene>
<dbReference type="InterPro" id="IPR023346">
    <property type="entry name" value="Lysozyme-like_dom_sf"/>
</dbReference>
<dbReference type="Gene3D" id="1.10.530.10">
    <property type="match status" value="2"/>
</dbReference>
<accession>A0A933L3Q7</accession>
<evidence type="ECO:0000313" key="4">
    <source>
        <dbReference type="Proteomes" id="UP000782610"/>
    </source>
</evidence>
<proteinExistence type="predicted"/>
<dbReference type="AlphaFoldDB" id="A0A933L3Q7"/>
<dbReference type="InterPro" id="IPR011970">
    <property type="entry name" value="MltB_2"/>
</dbReference>
<reference evidence="3" key="1">
    <citation type="submission" date="2020-07" db="EMBL/GenBank/DDBJ databases">
        <title>Huge and variable diversity of episymbiotic CPR bacteria and DPANN archaea in groundwater ecosystems.</title>
        <authorList>
            <person name="He C.Y."/>
            <person name="Keren R."/>
            <person name="Whittaker M."/>
            <person name="Farag I.F."/>
            <person name="Doudna J."/>
            <person name="Cate J.H.D."/>
            <person name="Banfield J.F."/>
        </authorList>
    </citation>
    <scope>NUCLEOTIDE SEQUENCE</scope>
    <source>
        <strain evidence="3">NC_groundwater_1586_Pr3_B-0.1um_66_15</strain>
    </source>
</reference>
<feature type="chain" id="PRO_5036713165" evidence="1">
    <location>
        <begin position="24"/>
        <end position="277"/>
    </location>
</feature>
<evidence type="ECO:0000256" key="1">
    <source>
        <dbReference type="SAM" id="SignalP"/>
    </source>
</evidence>
<feature type="domain" description="Transglycosylase SLT" evidence="2">
    <location>
        <begin position="34"/>
        <end position="239"/>
    </location>
</feature>
<dbReference type="PANTHER" id="PTHR30163:SF8">
    <property type="entry name" value="LYTIC MUREIN TRANSGLYCOSYLASE"/>
    <property type="match status" value="1"/>
</dbReference>
<dbReference type="SUPFAM" id="SSF53955">
    <property type="entry name" value="Lysozyme-like"/>
    <property type="match status" value="1"/>
</dbReference>
<dbReference type="Pfam" id="PF13406">
    <property type="entry name" value="SLT_2"/>
    <property type="match status" value="1"/>
</dbReference>
<dbReference type="GO" id="GO:0009253">
    <property type="term" value="P:peptidoglycan catabolic process"/>
    <property type="evidence" value="ECO:0007669"/>
    <property type="project" value="TreeGrafter"/>
</dbReference>
<protein>
    <submittedName>
        <fullName evidence="3">Lytic murein transglycosylase</fullName>
    </submittedName>
</protein>
<name>A0A933L3Q7_9HYPH</name>
<dbReference type="PANTHER" id="PTHR30163">
    <property type="entry name" value="MEMBRANE-BOUND LYTIC MUREIN TRANSGLYCOSYLASE B"/>
    <property type="match status" value="1"/>
</dbReference>
<dbReference type="Proteomes" id="UP000782610">
    <property type="component" value="Unassembled WGS sequence"/>
</dbReference>
<dbReference type="NCBIfam" id="TIGR02283">
    <property type="entry name" value="MltB_2"/>
    <property type="match status" value="1"/>
</dbReference>
<organism evidence="3 4">
    <name type="scientific">Devosia nanyangense</name>
    <dbReference type="NCBI Taxonomy" id="1228055"/>
    <lineage>
        <taxon>Bacteria</taxon>
        <taxon>Pseudomonadati</taxon>
        <taxon>Pseudomonadota</taxon>
        <taxon>Alphaproteobacteria</taxon>
        <taxon>Hyphomicrobiales</taxon>
        <taxon>Devosiaceae</taxon>
        <taxon>Devosia</taxon>
    </lineage>
</organism>
<feature type="signal peptide" evidence="1">
    <location>
        <begin position="1"/>
        <end position="23"/>
    </location>
</feature>
<dbReference type="InterPro" id="IPR031304">
    <property type="entry name" value="SLT_2"/>
</dbReference>
<evidence type="ECO:0000259" key="2">
    <source>
        <dbReference type="Pfam" id="PF13406"/>
    </source>
</evidence>
<dbReference type="GO" id="GO:0008933">
    <property type="term" value="F:peptidoglycan lytic transglycosylase activity"/>
    <property type="evidence" value="ECO:0007669"/>
    <property type="project" value="TreeGrafter"/>
</dbReference>